<feature type="transmembrane region" description="Helical" evidence="1">
    <location>
        <begin position="131"/>
        <end position="155"/>
    </location>
</feature>
<evidence type="ECO:0000313" key="4">
    <source>
        <dbReference type="Proteomes" id="UP000092840"/>
    </source>
</evidence>
<keyword evidence="1" id="KW-1133">Transmembrane helix</keyword>
<accession>A0A1C3JUI1</accession>
<proteinExistence type="predicted"/>
<dbReference type="Proteomes" id="UP000092840">
    <property type="component" value="Unassembled WGS sequence"/>
</dbReference>
<name>A0A1C3JUI1_9GAMM</name>
<gene>
    <name evidence="2" type="ORF">MGA5115_02942</name>
    <name evidence="3" type="ORF">MGA5116_02346</name>
</gene>
<feature type="transmembrane region" description="Helical" evidence="1">
    <location>
        <begin position="83"/>
        <end position="111"/>
    </location>
</feature>
<feature type="transmembrane region" description="Helical" evidence="1">
    <location>
        <begin position="43"/>
        <end position="63"/>
    </location>
</feature>
<sequence length="249" mass="27226">MLLSIYIVLSSLCAVLVNKRLRLDPFIIIIPCSLLALDDVTTLLSLFVSLMPFALTYAGYCVFKERQSLNIESVTRLGAGLSLGGFVGVQLVFLLPWGFVGLLSLLGLTTLVNFMGWHWSKLDMQRIPQRLSIIVGLLIGLPQSLGLSSGMPILSGLNQHTNSANRCALWCFSLIGTWVGILALPAGMAFDYLSPLIAIAGLVGLLLGLLLSQRIHVSQFESKVLDWIVLAMCLSVWAHLIFKHIIFST</sequence>
<feature type="transmembrane region" description="Helical" evidence="1">
    <location>
        <begin position="167"/>
        <end position="186"/>
    </location>
</feature>
<evidence type="ECO:0000313" key="3">
    <source>
        <dbReference type="EMBL" id="SBT21747.1"/>
    </source>
</evidence>
<keyword evidence="1" id="KW-0472">Membrane</keyword>
<protein>
    <submittedName>
        <fullName evidence="2">Sulfite exporter TauE/SafE</fullName>
    </submittedName>
</protein>
<evidence type="ECO:0000313" key="2">
    <source>
        <dbReference type="EMBL" id="SBT18792.1"/>
    </source>
</evidence>
<keyword evidence="1" id="KW-0812">Transmembrane</keyword>
<feature type="transmembrane region" description="Helical" evidence="1">
    <location>
        <begin position="192"/>
        <end position="212"/>
    </location>
</feature>
<evidence type="ECO:0000256" key="1">
    <source>
        <dbReference type="SAM" id="Phobius"/>
    </source>
</evidence>
<dbReference type="RefSeq" id="WP_067037858.1">
    <property type="nucleotide sequence ID" value="NZ_FLRA01000023.1"/>
</dbReference>
<keyword evidence="4" id="KW-1185">Reference proteome</keyword>
<dbReference type="AlphaFoldDB" id="A0A1C3JUI1"/>
<reference evidence="2 5" key="1">
    <citation type="submission" date="2016-06" db="EMBL/GenBank/DDBJ databases">
        <authorList>
            <person name="Kjaerup R.B."/>
            <person name="Dalgaard T.S."/>
            <person name="Juul-Madsen H.R."/>
        </authorList>
    </citation>
    <scope>NUCLEOTIDE SEQUENCE [LARGE SCALE GENOMIC DNA]</scope>
    <source>
        <strain evidence="2 5">CECT 5115</strain>
    </source>
</reference>
<evidence type="ECO:0000313" key="5">
    <source>
        <dbReference type="Proteomes" id="UP000092871"/>
    </source>
</evidence>
<dbReference type="OrthoDB" id="6107632at2"/>
<feature type="transmembrane region" description="Helical" evidence="1">
    <location>
        <begin position="224"/>
        <end position="246"/>
    </location>
</feature>
<dbReference type="Proteomes" id="UP000092871">
    <property type="component" value="Unassembled WGS sequence"/>
</dbReference>
<dbReference type="EMBL" id="FLRA01000023">
    <property type="protein sequence ID" value="SBT18792.1"/>
    <property type="molecule type" value="Genomic_DNA"/>
</dbReference>
<dbReference type="EMBL" id="FLRB01000013">
    <property type="protein sequence ID" value="SBT21747.1"/>
    <property type="molecule type" value="Genomic_DNA"/>
</dbReference>
<organism evidence="2 5">
    <name type="scientific">Marinomonas gallaica</name>
    <dbReference type="NCBI Taxonomy" id="1806667"/>
    <lineage>
        <taxon>Bacteria</taxon>
        <taxon>Pseudomonadati</taxon>
        <taxon>Pseudomonadota</taxon>
        <taxon>Gammaproteobacteria</taxon>
        <taxon>Oceanospirillales</taxon>
        <taxon>Oceanospirillaceae</taxon>
        <taxon>Marinomonas</taxon>
    </lineage>
</organism>
<reference evidence="3 4" key="2">
    <citation type="submission" date="2016-06" db="EMBL/GenBank/DDBJ databases">
        <authorList>
            <person name="Rodrigo-Torres L."/>
            <person name="Arahal D.R."/>
        </authorList>
    </citation>
    <scope>NUCLEOTIDE SEQUENCE [LARGE SCALE GENOMIC DNA]</scope>
    <source>
        <strain evidence="3 4">CECT 5116</strain>
    </source>
</reference>